<dbReference type="GO" id="GO:0016020">
    <property type="term" value="C:membrane"/>
    <property type="evidence" value="ECO:0007669"/>
    <property type="project" value="UniProtKB-SubCell"/>
</dbReference>
<organism evidence="8 9">
    <name type="scientific">Candidatus Andersenbacteria bacterium CG10_big_fil_rev_8_21_14_0_10_54_11</name>
    <dbReference type="NCBI Taxonomy" id="1974485"/>
    <lineage>
        <taxon>Bacteria</taxon>
        <taxon>Candidatus Anderseniibacteriota</taxon>
    </lineage>
</organism>
<name>A0A2M6X097_9BACT</name>
<feature type="transmembrane region" description="Helical" evidence="6">
    <location>
        <begin position="106"/>
        <end position="127"/>
    </location>
</feature>
<feature type="transmembrane region" description="Helical" evidence="6">
    <location>
        <begin position="200"/>
        <end position="229"/>
    </location>
</feature>
<evidence type="ECO:0000256" key="6">
    <source>
        <dbReference type="SAM" id="Phobius"/>
    </source>
</evidence>
<evidence type="ECO:0000256" key="3">
    <source>
        <dbReference type="ARBA" id="ARBA00022989"/>
    </source>
</evidence>
<sequence>MIGPLLISLVLAGFVFLLSFRHYPSGLVLSVTLIPTFLLRHTAYGVPTNVWEMIVAAVLLAGALKPVQRDAWAAALRAIPRLPAALAAALLMAAAVSTLVSGQPAVSLGILKGWFVIPMLFAGLLYAAGRQQPALRRHVLSAAVGSALVIAAIAFSLPRQQGRLVGIYDVSNSLALYLAPLTAAVLWQALSQPRYGVSALLLFGAVAATQSLAGIIAPLLAVGIALLLIKPMETARSSSTKDGQAVTQRRSRISRSASKGRKKGAAVLLSLAVFAFAALGARDKIAYLSSGAPTSLDVRRQLWSIGSELVQEHPWLGIGLGQFEPAHQQKLHERFYEYESANPPSAKRQPLRSASVEPLPEFVFRDPHNWPLSFWLNTGFSGLAAFIALNAWLLVRARRGSAVQKYAAVMLLAILIHGLADTVYWKNDLAATYWLIAALLLSPRKSKEITLRG</sequence>
<reference evidence="9" key="1">
    <citation type="submission" date="2017-09" db="EMBL/GenBank/DDBJ databases">
        <title>Depth-based differentiation of microbial function through sediment-hosted aquifers and enrichment of novel symbionts in the deep terrestrial subsurface.</title>
        <authorList>
            <person name="Probst A.J."/>
            <person name="Ladd B."/>
            <person name="Jarett J.K."/>
            <person name="Geller-Mcgrath D.E."/>
            <person name="Sieber C.M.K."/>
            <person name="Emerson J.B."/>
            <person name="Anantharaman K."/>
            <person name="Thomas B.C."/>
            <person name="Malmstrom R."/>
            <person name="Stieglmeier M."/>
            <person name="Klingl A."/>
            <person name="Woyke T."/>
            <person name="Ryan C.M."/>
            <person name="Banfield J.F."/>
        </authorList>
    </citation>
    <scope>NUCLEOTIDE SEQUENCE [LARGE SCALE GENOMIC DNA]</scope>
</reference>
<feature type="transmembrane region" description="Helical" evidence="6">
    <location>
        <begin position="406"/>
        <end position="425"/>
    </location>
</feature>
<keyword evidence="4 6" id="KW-0472">Membrane</keyword>
<feature type="compositionally biased region" description="Basic residues" evidence="5">
    <location>
        <begin position="249"/>
        <end position="258"/>
    </location>
</feature>
<evidence type="ECO:0000313" key="8">
    <source>
        <dbReference type="EMBL" id="PIT98424.1"/>
    </source>
</evidence>
<feature type="compositionally biased region" description="Polar residues" evidence="5">
    <location>
        <begin position="239"/>
        <end position="248"/>
    </location>
</feature>
<feature type="transmembrane region" description="Helical" evidence="6">
    <location>
        <begin position="139"/>
        <end position="157"/>
    </location>
</feature>
<dbReference type="EMBL" id="PEZP01000008">
    <property type="protein sequence ID" value="PIT98424.1"/>
    <property type="molecule type" value="Genomic_DNA"/>
</dbReference>
<comment type="caution">
    <text evidence="8">The sequence shown here is derived from an EMBL/GenBank/DDBJ whole genome shotgun (WGS) entry which is preliminary data.</text>
</comment>
<dbReference type="InterPro" id="IPR051533">
    <property type="entry name" value="WaaL-like"/>
</dbReference>
<feature type="transmembrane region" description="Helical" evidence="6">
    <location>
        <begin position="46"/>
        <end position="67"/>
    </location>
</feature>
<feature type="transmembrane region" description="Helical" evidence="6">
    <location>
        <begin position="264"/>
        <end position="281"/>
    </location>
</feature>
<evidence type="ECO:0000256" key="5">
    <source>
        <dbReference type="SAM" id="MobiDB-lite"/>
    </source>
</evidence>
<comment type="subcellular location">
    <subcellularLocation>
        <location evidence="1">Membrane</location>
        <topology evidence="1">Multi-pass membrane protein</topology>
    </subcellularLocation>
</comment>
<dbReference type="AlphaFoldDB" id="A0A2M6X097"/>
<keyword evidence="3 6" id="KW-1133">Transmembrane helix</keyword>
<accession>A0A2M6X097</accession>
<feature type="transmembrane region" description="Helical" evidence="6">
    <location>
        <begin position="79"/>
        <end position="100"/>
    </location>
</feature>
<feature type="region of interest" description="Disordered" evidence="5">
    <location>
        <begin position="239"/>
        <end position="258"/>
    </location>
</feature>
<protein>
    <recommendedName>
        <fullName evidence="7">O-antigen ligase-related domain-containing protein</fullName>
    </recommendedName>
</protein>
<evidence type="ECO:0000259" key="7">
    <source>
        <dbReference type="Pfam" id="PF04932"/>
    </source>
</evidence>
<dbReference type="Pfam" id="PF04932">
    <property type="entry name" value="Wzy_C"/>
    <property type="match status" value="1"/>
</dbReference>
<evidence type="ECO:0000256" key="1">
    <source>
        <dbReference type="ARBA" id="ARBA00004141"/>
    </source>
</evidence>
<keyword evidence="2 6" id="KW-0812">Transmembrane</keyword>
<dbReference type="InterPro" id="IPR007016">
    <property type="entry name" value="O-antigen_ligase-rel_domated"/>
</dbReference>
<evidence type="ECO:0000256" key="2">
    <source>
        <dbReference type="ARBA" id="ARBA00022692"/>
    </source>
</evidence>
<evidence type="ECO:0000256" key="4">
    <source>
        <dbReference type="ARBA" id="ARBA00023136"/>
    </source>
</evidence>
<feature type="domain" description="O-antigen ligase-related" evidence="7">
    <location>
        <begin position="198"/>
        <end position="387"/>
    </location>
</feature>
<evidence type="ECO:0000313" key="9">
    <source>
        <dbReference type="Proteomes" id="UP000230731"/>
    </source>
</evidence>
<dbReference type="Proteomes" id="UP000230731">
    <property type="component" value="Unassembled WGS sequence"/>
</dbReference>
<feature type="transmembrane region" description="Helical" evidence="6">
    <location>
        <begin position="374"/>
        <end position="394"/>
    </location>
</feature>
<dbReference type="PANTHER" id="PTHR37422">
    <property type="entry name" value="TEICHURONIC ACID BIOSYNTHESIS PROTEIN TUAE"/>
    <property type="match status" value="1"/>
</dbReference>
<dbReference type="PANTHER" id="PTHR37422:SF23">
    <property type="entry name" value="TEICHURONIC ACID BIOSYNTHESIS PROTEIN TUAE"/>
    <property type="match status" value="1"/>
</dbReference>
<proteinExistence type="predicted"/>
<gene>
    <name evidence="8" type="ORF">COT71_00845</name>
</gene>